<feature type="region of interest" description="Disordered" evidence="1">
    <location>
        <begin position="1"/>
        <end position="29"/>
    </location>
</feature>
<feature type="compositionally biased region" description="Basic and acidic residues" evidence="1">
    <location>
        <begin position="1"/>
        <end position="11"/>
    </location>
</feature>
<gene>
    <name evidence="3" type="ORF">LTRI10_LOCUS6955</name>
</gene>
<dbReference type="InterPro" id="IPR029472">
    <property type="entry name" value="Copia-like_N"/>
</dbReference>
<dbReference type="Proteomes" id="UP001497516">
    <property type="component" value="Chromosome 10"/>
</dbReference>
<protein>
    <recommendedName>
        <fullName evidence="2">Retrotransposon Copia-like N-terminal domain-containing protein</fullName>
    </recommendedName>
</protein>
<evidence type="ECO:0000259" key="2">
    <source>
        <dbReference type="Pfam" id="PF14244"/>
    </source>
</evidence>
<organism evidence="3 4">
    <name type="scientific">Linum trigynum</name>
    <dbReference type="NCBI Taxonomy" id="586398"/>
    <lineage>
        <taxon>Eukaryota</taxon>
        <taxon>Viridiplantae</taxon>
        <taxon>Streptophyta</taxon>
        <taxon>Embryophyta</taxon>
        <taxon>Tracheophyta</taxon>
        <taxon>Spermatophyta</taxon>
        <taxon>Magnoliopsida</taxon>
        <taxon>eudicotyledons</taxon>
        <taxon>Gunneridae</taxon>
        <taxon>Pentapetalae</taxon>
        <taxon>rosids</taxon>
        <taxon>fabids</taxon>
        <taxon>Malpighiales</taxon>
        <taxon>Linaceae</taxon>
        <taxon>Linum</taxon>
    </lineage>
</organism>
<evidence type="ECO:0000313" key="3">
    <source>
        <dbReference type="EMBL" id="CAL1359473.1"/>
    </source>
</evidence>
<keyword evidence="4" id="KW-1185">Reference proteome</keyword>
<dbReference type="PANTHER" id="PTHR37610">
    <property type="entry name" value="CCHC-TYPE DOMAIN-CONTAINING PROTEIN"/>
    <property type="match status" value="1"/>
</dbReference>
<feature type="compositionally biased region" description="Low complexity" evidence="1">
    <location>
        <begin position="12"/>
        <end position="27"/>
    </location>
</feature>
<dbReference type="EMBL" id="OZ034814">
    <property type="protein sequence ID" value="CAL1359473.1"/>
    <property type="molecule type" value="Genomic_DNA"/>
</dbReference>
<dbReference type="Pfam" id="PF14244">
    <property type="entry name" value="Retrotran_gag_3"/>
    <property type="match status" value="1"/>
</dbReference>
<name>A0AAV2CSC9_9ROSI</name>
<feature type="domain" description="Retrotransposon Copia-like N-terminal" evidence="2">
    <location>
        <begin position="31"/>
        <end position="78"/>
    </location>
</feature>
<proteinExistence type="predicted"/>
<reference evidence="3 4" key="1">
    <citation type="submission" date="2024-04" db="EMBL/GenBank/DDBJ databases">
        <authorList>
            <person name="Fracassetti M."/>
        </authorList>
    </citation>
    <scope>NUCLEOTIDE SEQUENCE [LARGE SCALE GENOMIC DNA]</scope>
</reference>
<sequence length="95" mass="10388">MDDVKDDKNKSVDSSSSGSTDDGLSSVLQLHNNDIPGNMLVGEILTTSNYDDWVIDMKDTLVAKKKYCFVDGSLPKPKYPIEMNAGLRCDAMVKG</sequence>
<evidence type="ECO:0000256" key="1">
    <source>
        <dbReference type="SAM" id="MobiDB-lite"/>
    </source>
</evidence>
<evidence type="ECO:0000313" key="4">
    <source>
        <dbReference type="Proteomes" id="UP001497516"/>
    </source>
</evidence>
<dbReference type="AlphaFoldDB" id="A0AAV2CSC9"/>
<dbReference type="PANTHER" id="PTHR37610:SF97">
    <property type="entry name" value="RETROTRANSPOSON GAG DOMAIN-CONTAINING PROTEIN"/>
    <property type="match status" value="1"/>
</dbReference>
<accession>A0AAV2CSC9</accession>